<dbReference type="InterPro" id="IPR045337">
    <property type="entry name" value="MmgE_PrpD_C"/>
</dbReference>
<dbReference type="Pfam" id="PF19305">
    <property type="entry name" value="MmgE_PrpD_C"/>
    <property type="match status" value="1"/>
</dbReference>
<dbReference type="SUPFAM" id="SSF103378">
    <property type="entry name" value="2-methylcitrate dehydratase PrpD"/>
    <property type="match status" value="1"/>
</dbReference>
<proteinExistence type="inferred from homology"/>
<dbReference type="InterPro" id="IPR045336">
    <property type="entry name" value="MmgE_PrpD_N"/>
</dbReference>
<evidence type="ECO:0000313" key="7">
    <source>
        <dbReference type="Proteomes" id="UP001597502"/>
    </source>
</evidence>
<keyword evidence="2" id="KW-0816">Tricarboxylic acid cycle</keyword>
<dbReference type="GO" id="GO:0047547">
    <property type="term" value="F:2-methylcitrate dehydratase activity"/>
    <property type="evidence" value="ECO:0007669"/>
    <property type="project" value="UniProtKB-EC"/>
</dbReference>
<reference evidence="7" key="1">
    <citation type="journal article" date="2019" name="Int. J. Syst. Evol. Microbiol.">
        <title>The Global Catalogue of Microorganisms (GCM) 10K type strain sequencing project: providing services to taxonomists for standard genome sequencing and annotation.</title>
        <authorList>
            <consortium name="The Broad Institute Genomics Platform"/>
            <consortium name="The Broad Institute Genome Sequencing Center for Infectious Disease"/>
            <person name="Wu L."/>
            <person name="Ma J."/>
        </authorList>
    </citation>
    <scope>NUCLEOTIDE SEQUENCE [LARGE SCALE GENOMIC DNA]</scope>
    <source>
        <strain evidence="7">TISTR 1535</strain>
    </source>
</reference>
<dbReference type="GO" id="GO:0003994">
    <property type="term" value="F:aconitate hydratase activity"/>
    <property type="evidence" value="ECO:0007669"/>
    <property type="project" value="UniProtKB-EC"/>
</dbReference>
<dbReference type="Gene3D" id="1.10.4100.10">
    <property type="entry name" value="2-methylcitrate dehydratase PrpD"/>
    <property type="match status" value="1"/>
</dbReference>
<sequence length="477" mass="53245">MELVKDQRKVDTVLEEIADYVLNKEITSEEAFSTAHYVLLDTLGCGILALDYPECTKLLGPIVPGTTVPDGARVPGTPHVLDPVQGAFNIGAMIRWLDYNDTWLAAEWGHPSDNLGGILAVADYLSRKRIRNGEGPVEIREVLEMMIKAHEIQGILALENSLNRVGLDHVLYVKIATTAVVAKMLGGSKEEIMNALSNAWIDNSSLRTYRHAPNTGSRKSWAAGDATSRGVRLAMMAVQGEMGYATALSAPGWGFQDVLFHKQELTISQPFDSYVMENVLFKVAYPAEFHAQTAAEAAVQLHPEVKARLDDIDQITITTHESAIRIIDKKGPLYNPADRDHCIQYITAIGLLKGNVTAEDYEEEAAADPIIDTLREKMILTEDKTYTEDYLDPEKRSIANAVQIHFKDGTVTDNVEVEYPLGHRFRREEAMPELRKKYSFNLSATYAKKQQQEIEKVSFDYQKLTGMAVHEFVDLFV</sequence>
<accession>A0ABW5V4E6</accession>
<protein>
    <submittedName>
        <fullName evidence="6">Bifunctional 2-methylcitrate dehydratase/aconitate hydratase</fullName>
        <ecNumber evidence="6">4.2.1.3</ecNumber>
        <ecNumber evidence="6">4.2.1.79</ecNumber>
    </submittedName>
</protein>
<evidence type="ECO:0000256" key="1">
    <source>
        <dbReference type="ARBA" id="ARBA00006174"/>
    </source>
</evidence>
<dbReference type="EMBL" id="JBHUNA010000018">
    <property type="protein sequence ID" value="MFD2760883.1"/>
    <property type="molecule type" value="Genomic_DNA"/>
</dbReference>
<dbReference type="PANTHER" id="PTHR16943:SF8">
    <property type="entry name" value="2-METHYLCITRATE DEHYDRATASE"/>
    <property type="match status" value="1"/>
</dbReference>
<dbReference type="EC" id="4.2.1.79" evidence="6"/>
<dbReference type="InterPro" id="IPR042183">
    <property type="entry name" value="MmgE/PrpD_sf_1"/>
</dbReference>
<keyword evidence="3 6" id="KW-0456">Lyase</keyword>
<evidence type="ECO:0000259" key="4">
    <source>
        <dbReference type="Pfam" id="PF03972"/>
    </source>
</evidence>
<dbReference type="Pfam" id="PF03972">
    <property type="entry name" value="MmgE_PrpD_N"/>
    <property type="match status" value="1"/>
</dbReference>
<dbReference type="EC" id="4.2.1.3" evidence="6"/>
<dbReference type="InterPro" id="IPR036148">
    <property type="entry name" value="MmgE/PrpD_sf"/>
</dbReference>
<dbReference type="Gene3D" id="3.30.1330.120">
    <property type="entry name" value="2-methylcitrate dehydratase PrpD"/>
    <property type="match status" value="1"/>
</dbReference>
<comment type="similarity">
    <text evidence="1">Belongs to the PrpD family.</text>
</comment>
<keyword evidence="7" id="KW-1185">Reference proteome</keyword>
<dbReference type="InterPro" id="IPR042188">
    <property type="entry name" value="MmgE/PrpD_sf_2"/>
</dbReference>
<organism evidence="6 7">
    <name type="scientific">Lentibacillus juripiscarius</name>
    <dbReference type="NCBI Taxonomy" id="257446"/>
    <lineage>
        <taxon>Bacteria</taxon>
        <taxon>Bacillati</taxon>
        <taxon>Bacillota</taxon>
        <taxon>Bacilli</taxon>
        <taxon>Bacillales</taxon>
        <taxon>Bacillaceae</taxon>
        <taxon>Lentibacillus</taxon>
    </lineage>
</organism>
<feature type="domain" description="MmgE/PrpD C-terminal" evidence="5">
    <location>
        <begin position="285"/>
        <end position="456"/>
    </location>
</feature>
<dbReference type="NCBIfam" id="TIGR02330">
    <property type="entry name" value="prpD"/>
    <property type="match status" value="1"/>
</dbReference>
<gene>
    <name evidence="6" type="ORF">ACFSUO_07875</name>
</gene>
<evidence type="ECO:0000256" key="3">
    <source>
        <dbReference type="ARBA" id="ARBA00023239"/>
    </source>
</evidence>
<evidence type="ECO:0000259" key="5">
    <source>
        <dbReference type="Pfam" id="PF19305"/>
    </source>
</evidence>
<dbReference type="Proteomes" id="UP001597502">
    <property type="component" value="Unassembled WGS sequence"/>
</dbReference>
<name>A0ABW5V4E6_9BACI</name>
<dbReference type="NCBIfam" id="NF006943">
    <property type="entry name" value="PRK09425.1"/>
    <property type="match status" value="1"/>
</dbReference>
<dbReference type="RefSeq" id="WP_382392816.1">
    <property type="nucleotide sequence ID" value="NZ_JBHUNA010000018.1"/>
</dbReference>
<dbReference type="InterPro" id="IPR005656">
    <property type="entry name" value="MmgE_PrpD"/>
</dbReference>
<dbReference type="PANTHER" id="PTHR16943">
    <property type="entry name" value="2-METHYLCITRATE DEHYDRATASE-RELATED"/>
    <property type="match status" value="1"/>
</dbReference>
<evidence type="ECO:0000256" key="2">
    <source>
        <dbReference type="ARBA" id="ARBA00022532"/>
    </source>
</evidence>
<dbReference type="InterPro" id="IPR012705">
    <property type="entry name" value="2Me_IsoCit_deHydtase_PrpD"/>
</dbReference>
<feature type="domain" description="MmgE/PrpD N-terminal" evidence="4">
    <location>
        <begin position="15"/>
        <end position="266"/>
    </location>
</feature>
<comment type="caution">
    <text evidence="6">The sequence shown here is derived from an EMBL/GenBank/DDBJ whole genome shotgun (WGS) entry which is preliminary data.</text>
</comment>
<evidence type="ECO:0000313" key="6">
    <source>
        <dbReference type="EMBL" id="MFD2760883.1"/>
    </source>
</evidence>